<name>A0A9P0QP05_9ASCO</name>
<comment type="subcellular location">
    <subcellularLocation>
        <location evidence="1 7">Endoplasmic reticulum membrane</location>
        <topology evidence="1 7">Peripheral membrane protein</topology>
        <orientation evidence="1 7">Lumenal side</orientation>
    </subcellularLocation>
</comment>
<evidence type="ECO:0000256" key="8">
    <source>
        <dbReference type="SAM" id="MobiDB-lite"/>
    </source>
</evidence>
<keyword evidence="12" id="KW-1185">Reference proteome</keyword>
<protein>
    <recommendedName>
        <fullName evidence="7">Endoplasmic reticulum lectin</fullName>
    </recommendedName>
    <alternativeName>
        <fullName evidence="7">Protein OS-9</fullName>
    </alternativeName>
    <alternativeName>
        <fullName evidence="7">Protein OS-9 homolog</fullName>
    </alternativeName>
</protein>
<feature type="compositionally biased region" description="Basic and acidic residues" evidence="8">
    <location>
        <begin position="565"/>
        <end position="606"/>
    </location>
</feature>
<comment type="caution">
    <text evidence="11">The sequence shown here is derived from an EMBL/GenBank/DDBJ whole genome shotgun (WGS) entry which is preliminary data.</text>
</comment>
<dbReference type="GO" id="GO:0005788">
    <property type="term" value="C:endoplasmic reticulum lumen"/>
    <property type="evidence" value="ECO:0007669"/>
    <property type="project" value="UniProtKB-UniRule"/>
</dbReference>
<feature type="domain" description="MRH" evidence="10">
    <location>
        <begin position="132"/>
        <end position="294"/>
    </location>
</feature>
<dbReference type="PANTHER" id="PTHR15414">
    <property type="entry name" value="OS-9-RELATED"/>
    <property type="match status" value="1"/>
</dbReference>
<keyword evidence="4 7" id="KW-0430">Lectin</keyword>
<reference evidence="11" key="1">
    <citation type="submission" date="2022-03" db="EMBL/GenBank/DDBJ databases">
        <authorList>
            <person name="Legras J.-L."/>
            <person name="Devillers H."/>
            <person name="Grondin C."/>
        </authorList>
    </citation>
    <scope>NUCLEOTIDE SEQUENCE</scope>
    <source>
        <strain evidence="11">CLIB 1423</strain>
    </source>
</reference>
<dbReference type="InterPro" id="IPR045149">
    <property type="entry name" value="OS-9-like"/>
</dbReference>
<keyword evidence="5 7" id="KW-0256">Endoplasmic reticulum</keyword>
<evidence type="ECO:0000256" key="9">
    <source>
        <dbReference type="SAM" id="SignalP"/>
    </source>
</evidence>
<keyword evidence="3 9" id="KW-0732">Signal</keyword>
<feature type="region of interest" description="Disordered" evidence="8">
    <location>
        <begin position="665"/>
        <end position="692"/>
    </location>
</feature>
<evidence type="ECO:0000256" key="4">
    <source>
        <dbReference type="ARBA" id="ARBA00022734"/>
    </source>
</evidence>
<evidence type="ECO:0000313" key="11">
    <source>
        <dbReference type="EMBL" id="CAH2352097.1"/>
    </source>
</evidence>
<keyword evidence="7" id="KW-0472">Membrane</keyword>
<dbReference type="GO" id="GO:0030968">
    <property type="term" value="P:endoplasmic reticulum unfolded protein response"/>
    <property type="evidence" value="ECO:0007669"/>
    <property type="project" value="UniProtKB-UniRule"/>
</dbReference>
<dbReference type="GO" id="GO:0030246">
    <property type="term" value="F:carbohydrate binding"/>
    <property type="evidence" value="ECO:0007669"/>
    <property type="project" value="UniProtKB-UniRule"/>
</dbReference>
<accession>A0A9P0QP05</accession>
<evidence type="ECO:0000259" key="10">
    <source>
        <dbReference type="PROSITE" id="PS51914"/>
    </source>
</evidence>
<comment type="similarity">
    <text evidence="2 7">Belongs to the OS-9 family.</text>
</comment>
<sequence>MFKFLCLPPNKAQTWMIFIYFLLLLPFSNANIIIPPKYSVKFHNSKISSNLASSYLQLNDHDSNNDVGQNGHFQVLKSTYTQLQDTNSRDYLCYIPQVEINDTSILVDENAQPTADLLGKAVRILNSSFSTKECVFAYGFNGGYFTFAYCFGDKVIQYHENMEYFIKTKKHKPENPDFIFVLGKFEGSNFKETKIENQCNWKEKDSERLNPKEFQINDDTINPFNQKNVHSTQKFIEHTLTDGGICDWTGEPRTIDIIYKCDPKRGGNIHVIDVNEIKTCEYQMVISVPQLCQLKEFQPSKVEDEVIEIGCKEIEVHEEHENGNWNRDGNNDYESLTVDSFLKSRTEEDLVPIKGRDLFPIRNDYKIQLSDYTLSPFGQGFFSAISRTPIASENSYFKHRHVIVYNNEYESNMDLINKFGRMFHNIIGRKILSPLIDKNTGMQQFITWDDTFIIWFEMYDFYGNFISLVKVSRDGEEEIKSLSLQLINPETMVDHDGDFVEIGEYQSPNGAVNFQKFEQRREVEPPQEQPGISFVVTVKDKEGLDSSVQQEEIAKQIAEQMKLIKERPQQHQQEEEGEEEQHQQEEEGKEEQHQGHQQEYEQEQHQEQAPPDDPEGYHTRENADDHHDETEVQVQEEQLDHVEQTQDQDEGGMIVDNMEAVEESPAIGSVLGTVEQPTRESTDDQTAESTVQSNENIIASAVSIESELESAEHPESASEEYMAYSTVTVTPALETVIVYVPATEAEKERDDEQKESVEPEHPHDEL</sequence>
<evidence type="ECO:0000256" key="6">
    <source>
        <dbReference type="ARBA" id="ARBA00023157"/>
    </source>
</evidence>
<evidence type="ECO:0000256" key="1">
    <source>
        <dbReference type="ARBA" id="ARBA00004367"/>
    </source>
</evidence>
<dbReference type="PROSITE" id="PS51914">
    <property type="entry name" value="MRH"/>
    <property type="match status" value="1"/>
</dbReference>
<organism evidence="11 12">
    <name type="scientific">[Candida] railenensis</name>
    <dbReference type="NCBI Taxonomy" id="45579"/>
    <lineage>
        <taxon>Eukaryota</taxon>
        <taxon>Fungi</taxon>
        <taxon>Dikarya</taxon>
        <taxon>Ascomycota</taxon>
        <taxon>Saccharomycotina</taxon>
        <taxon>Pichiomycetes</taxon>
        <taxon>Debaryomycetaceae</taxon>
        <taxon>Kurtzmaniella</taxon>
    </lineage>
</organism>
<dbReference type="InterPro" id="IPR009011">
    <property type="entry name" value="Man6P_isomerase_rcpt-bd_dom_sf"/>
</dbReference>
<evidence type="ECO:0000256" key="3">
    <source>
        <dbReference type="ARBA" id="ARBA00022729"/>
    </source>
</evidence>
<dbReference type="InterPro" id="IPR012913">
    <property type="entry name" value="OS9-like_dom"/>
</dbReference>
<evidence type="ECO:0000256" key="5">
    <source>
        <dbReference type="ARBA" id="ARBA00022824"/>
    </source>
</evidence>
<feature type="signal peptide" evidence="9">
    <location>
        <begin position="1"/>
        <end position="30"/>
    </location>
</feature>
<dbReference type="PANTHER" id="PTHR15414:SF0">
    <property type="entry name" value="ENDOPLASMIC RETICULUM LECTIN 1"/>
    <property type="match status" value="1"/>
</dbReference>
<proteinExistence type="inferred from homology"/>
<comment type="function">
    <text evidence="7">Lectin involved in the quality control of the secretory pathway. As a member of the endoplasmic reticulum-associated degradation lumenal (ERAD-L) surveillance system, targets misfolded endoplasmic reticulum lumenal glycoproteins for degradation.</text>
</comment>
<dbReference type="AlphaFoldDB" id="A0A9P0QP05"/>
<feature type="chain" id="PRO_5040332394" description="Endoplasmic reticulum lectin" evidence="9">
    <location>
        <begin position="31"/>
        <end position="766"/>
    </location>
</feature>
<feature type="region of interest" description="Disordered" evidence="8">
    <location>
        <begin position="742"/>
        <end position="766"/>
    </location>
</feature>
<evidence type="ECO:0000313" key="12">
    <source>
        <dbReference type="Proteomes" id="UP000837801"/>
    </source>
</evidence>
<dbReference type="InterPro" id="IPR044865">
    <property type="entry name" value="MRH_dom"/>
</dbReference>
<dbReference type="Pfam" id="PF07915">
    <property type="entry name" value="PRKCSH"/>
    <property type="match status" value="1"/>
</dbReference>
<evidence type="ECO:0000256" key="2">
    <source>
        <dbReference type="ARBA" id="ARBA00009918"/>
    </source>
</evidence>
<dbReference type="Proteomes" id="UP000837801">
    <property type="component" value="Unassembled WGS sequence"/>
</dbReference>
<feature type="region of interest" description="Disordered" evidence="8">
    <location>
        <begin position="565"/>
        <end position="653"/>
    </location>
</feature>
<dbReference type="GO" id="GO:0005789">
    <property type="term" value="C:endoplasmic reticulum membrane"/>
    <property type="evidence" value="ECO:0007669"/>
    <property type="project" value="UniProtKB-SubCell"/>
</dbReference>
<dbReference type="EMBL" id="CAKXYY010000005">
    <property type="protein sequence ID" value="CAH2352097.1"/>
    <property type="molecule type" value="Genomic_DNA"/>
</dbReference>
<dbReference type="GO" id="GO:0030970">
    <property type="term" value="P:retrograde protein transport, ER to cytosol"/>
    <property type="evidence" value="ECO:0007669"/>
    <property type="project" value="TreeGrafter"/>
</dbReference>
<gene>
    <name evidence="11" type="ORF">CLIB1423_05S05534</name>
</gene>
<keyword evidence="6" id="KW-1015">Disulfide bond</keyword>
<evidence type="ECO:0000256" key="7">
    <source>
        <dbReference type="RuleBase" id="RU369099"/>
    </source>
</evidence>
<dbReference type="OrthoDB" id="448954at2759"/>
<feature type="compositionally biased region" description="Basic and acidic residues" evidence="8">
    <location>
        <begin position="615"/>
        <end position="630"/>
    </location>
</feature>
<feature type="compositionally biased region" description="Basic and acidic residues" evidence="8">
    <location>
        <begin position="744"/>
        <end position="766"/>
    </location>
</feature>
<dbReference type="Gene3D" id="2.70.130.10">
    <property type="entry name" value="Mannose-6-phosphate receptor binding domain"/>
    <property type="match status" value="1"/>
</dbReference>